<dbReference type="PANTHER" id="PTHR32196">
    <property type="entry name" value="ABC TRANSPORTER PERMEASE PROTEIN YPHD-RELATED-RELATED"/>
    <property type="match status" value="1"/>
</dbReference>
<dbReference type="PANTHER" id="PTHR32196:SF32">
    <property type="entry name" value="XYLOSE TRANSPORT SYSTEM PERMEASE PROTEIN XYLH"/>
    <property type="match status" value="1"/>
</dbReference>
<evidence type="ECO:0000256" key="7">
    <source>
        <dbReference type="ARBA" id="ARBA00022989"/>
    </source>
</evidence>
<keyword evidence="6 11" id="KW-0812">Transmembrane</keyword>
<keyword evidence="5" id="KW-0762">Sugar transport</keyword>
<dbReference type="GO" id="GO:0005886">
    <property type="term" value="C:plasma membrane"/>
    <property type="evidence" value="ECO:0007669"/>
    <property type="project" value="UniProtKB-SubCell"/>
</dbReference>
<organism evidence="12">
    <name type="scientific">OCS116 cluster bacterium</name>
    <dbReference type="NCBI Taxonomy" id="2030921"/>
    <lineage>
        <taxon>Bacteria</taxon>
        <taxon>Pseudomonadati</taxon>
        <taxon>Pseudomonadota</taxon>
        <taxon>Alphaproteobacteria</taxon>
        <taxon>OCS116 cluster</taxon>
    </lineage>
</organism>
<dbReference type="GO" id="GO:0022857">
    <property type="term" value="F:transmembrane transporter activity"/>
    <property type="evidence" value="ECO:0007669"/>
    <property type="project" value="InterPro"/>
</dbReference>
<dbReference type="EMBL" id="NVUS01000024">
    <property type="protein sequence ID" value="PCI98099.1"/>
    <property type="molecule type" value="Genomic_DNA"/>
</dbReference>
<keyword evidence="2" id="KW-0813">Transport</keyword>
<feature type="transmembrane region" description="Helical" evidence="11">
    <location>
        <begin position="86"/>
        <end position="105"/>
    </location>
</feature>
<evidence type="ECO:0000256" key="8">
    <source>
        <dbReference type="ARBA" id="ARBA00023136"/>
    </source>
</evidence>
<comment type="subcellular location">
    <subcellularLocation>
        <location evidence="1">Cell membrane</location>
        <topology evidence="1">Multi-pass membrane protein</topology>
    </subcellularLocation>
</comment>
<feature type="transmembrane region" description="Helical" evidence="11">
    <location>
        <begin position="221"/>
        <end position="242"/>
    </location>
</feature>
<reference evidence="12" key="2">
    <citation type="journal article" date="2018" name="ISME J.">
        <title>A dynamic microbial community with high functional redundancy inhabits the cold, oxic subseafloor aquifer.</title>
        <authorList>
            <person name="Tully B.J."/>
            <person name="Wheat C.G."/>
            <person name="Glazer B.T."/>
            <person name="Huber J.A."/>
        </authorList>
    </citation>
    <scope>NUCLEOTIDE SEQUENCE</scope>
    <source>
        <strain evidence="12">NORP83</strain>
    </source>
</reference>
<evidence type="ECO:0000256" key="3">
    <source>
        <dbReference type="ARBA" id="ARBA00022475"/>
    </source>
</evidence>
<reference key="1">
    <citation type="submission" date="2017-08" db="EMBL/GenBank/DDBJ databases">
        <title>A dynamic microbial community with high functional redundancy inhabits the cold, oxic subseafloor aquifer.</title>
        <authorList>
            <person name="Tully B.J."/>
            <person name="Wheat C.G."/>
            <person name="Glazer B.T."/>
            <person name="Huber J.A."/>
        </authorList>
    </citation>
    <scope>NUCLEOTIDE SEQUENCE [LARGE SCALE GENOMIC DNA]</scope>
</reference>
<feature type="transmembrane region" description="Helical" evidence="11">
    <location>
        <begin position="180"/>
        <end position="201"/>
    </location>
</feature>
<feature type="transmembrane region" description="Helical" evidence="11">
    <location>
        <begin position="59"/>
        <end position="79"/>
    </location>
</feature>
<evidence type="ECO:0000256" key="5">
    <source>
        <dbReference type="ARBA" id="ARBA00022597"/>
    </source>
</evidence>
<evidence type="ECO:0000256" key="4">
    <source>
        <dbReference type="ARBA" id="ARBA00022519"/>
    </source>
</evidence>
<evidence type="ECO:0000256" key="6">
    <source>
        <dbReference type="ARBA" id="ARBA00022692"/>
    </source>
</evidence>
<feature type="transmembrane region" description="Helical" evidence="11">
    <location>
        <begin position="254"/>
        <end position="273"/>
    </location>
</feature>
<feature type="transmembrane region" description="Helical" evidence="11">
    <location>
        <begin position="111"/>
        <end position="130"/>
    </location>
</feature>
<dbReference type="CDD" id="cd06579">
    <property type="entry name" value="TM_PBP1_transp_AraH_like"/>
    <property type="match status" value="1"/>
</dbReference>
<dbReference type="Pfam" id="PF02653">
    <property type="entry name" value="BPD_transp_2"/>
    <property type="match status" value="1"/>
</dbReference>
<keyword evidence="4" id="KW-0997">Cell inner membrane</keyword>
<evidence type="ECO:0000256" key="9">
    <source>
        <dbReference type="ARBA" id="ARBA00035611"/>
    </source>
</evidence>
<protein>
    <recommendedName>
        <fullName evidence="10">Xylose transport system permease protein XylH</fullName>
    </recommendedName>
</protein>
<feature type="transmembrane region" description="Helical" evidence="11">
    <location>
        <begin position="29"/>
        <end position="53"/>
    </location>
</feature>
<sequence>MTDTNLNKTKQESALTRIIRASEVDTRMLGMIVVLVVIWVGLNIATGGIFLSARNLYNLAVQTSVVGIMATGMVLVIVARHIDLSVGSVMGFIGMVIAWLQVDIFPLEAGWNWPLSIACGASLGVLIGIFQGWFTAYRGIPAFVVTLGGMLAFRGGAFLVTDGRTVAPMNKTYGLLGGGIDGSIGTTWSMILGIIAILVIAIGMYRSHASRVKHNFPTKPIWLQLVMFAIIAIVVFGFVYIMNSYNKPRSDIGRGIPVPVLILIAVVIVMTLLSRITKFGRYVYAIGANPEAAELSGIDVKKVTTFIFVIMGILCAIAAVITTARLNAGTNSMGDSSELLVIAAAIIGGTSLAGGSGSIPGAILGAVIMQSIENAMILLGAGSGERMVVMGLVLIVAVWFDTAYQNSKK</sequence>
<dbReference type="InterPro" id="IPR001851">
    <property type="entry name" value="ABC_transp_permease"/>
</dbReference>
<keyword evidence="3" id="KW-1003">Cell membrane</keyword>
<evidence type="ECO:0000256" key="2">
    <source>
        <dbReference type="ARBA" id="ARBA00022448"/>
    </source>
</evidence>
<gene>
    <name evidence="12" type="ORF">COB13_14540</name>
</gene>
<name>A0A2A4YUA7_9PROT</name>
<proteinExistence type="predicted"/>
<evidence type="ECO:0000256" key="1">
    <source>
        <dbReference type="ARBA" id="ARBA00004651"/>
    </source>
</evidence>
<feature type="transmembrane region" description="Helical" evidence="11">
    <location>
        <begin position="375"/>
        <end position="400"/>
    </location>
</feature>
<feature type="transmembrane region" description="Helical" evidence="11">
    <location>
        <begin position="142"/>
        <end position="160"/>
    </location>
</feature>
<comment type="caution">
    <text evidence="12">The sequence shown here is derived from an EMBL/GenBank/DDBJ whole genome shotgun (WGS) entry which is preliminary data.</text>
</comment>
<feature type="transmembrane region" description="Helical" evidence="11">
    <location>
        <begin position="306"/>
        <end position="328"/>
    </location>
</feature>
<keyword evidence="7 11" id="KW-1133">Transmembrane helix</keyword>
<evidence type="ECO:0000256" key="10">
    <source>
        <dbReference type="ARBA" id="ARBA00035686"/>
    </source>
</evidence>
<evidence type="ECO:0000313" key="12">
    <source>
        <dbReference type="EMBL" id="PCI98099.1"/>
    </source>
</evidence>
<dbReference type="AlphaFoldDB" id="A0A2A4YUA7"/>
<accession>A0A2A4YUA7</accession>
<comment type="function">
    <text evidence="9">Part of the binding-protein-dependent transport system for D-xylose. Probably responsible for the translocation of the substrate across the membrane.</text>
</comment>
<evidence type="ECO:0000256" key="11">
    <source>
        <dbReference type="SAM" id="Phobius"/>
    </source>
</evidence>
<keyword evidence="8 11" id="KW-0472">Membrane</keyword>
<feature type="transmembrane region" description="Helical" evidence="11">
    <location>
        <begin position="340"/>
        <end position="368"/>
    </location>
</feature>